<reference evidence="2 3" key="1">
    <citation type="submission" date="2017-07" db="EMBL/GenBank/DDBJ databases">
        <title>Leptospira spp. isolated from tropical soils.</title>
        <authorList>
            <person name="Thibeaux R."/>
            <person name="Iraola G."/>
            <person name="Ferres I."/>
            <person name="Bierque E."/>
            <person name="Girault D."/>
            <person name="Soupe-Gilbert M.-E."/>
            <person name="Picardeau M."/>
            <person name="Goarant C."/>
        </authorList>
    </citation>
    <scope>NUCLEOTIDE SEQUENCE [LARGE SCALE GENOMIC DNA]</scope>
    <source>
        <strain evidence="2 3">FH2-C-A2</strain>
    </source>
</reference>
<evidence type="ECO:0000313" key="3">
    <source>
        <dbReference type="Proteomes" id="UP000231912"/>
    </source>
</evidence>
<evidence type="ECO:0000313" key="2">
    <source>
        <dbReference type="EMBL" id="PJZ67377.1"/>
    </source>
</evidence>
<organism evidence="2 3">
    <name type="scientific">Leptospira wolffii</name>
    <dbReference type="NCBI Taxonomy" id="409998"/>
    <lineage>
        <taxon>Bacteria</taxon>
        <taxon>Pseudomonadati</taxon>
        <taxon>Spirochaetota</taxon>
        <taxon>Spirochaetia</taxon>
        <taxon>Leptospirales</taxon>
        <taxon>Leptospiraceae</taxon>
        <taxon>Leptospira</taxon>
    </lineage>
</organism>
<evidence type="ECO:0000259" key="1">
    <source>
        <dbReference type="Pfam" id="PF04028"/>
    </source>
</evidence>
<gene>
    <name evidence="2" type="ORF">CH371_04900</name>
</gene>
<protein>
    <recommendedName>
        <fullName evidence="1">DUF374 domain-containing protein</fullName>
    </recommendedName>
</protein>
<dbReference type="EMBL" id="NPDT01000001">
    <property type="protein sequence ID" value="PJZ67377.1"/>
    <property type="molecule type" value="Genomic_DNA"/>
</dbReference>
<dbReference type="CDD" id="cd07983">
    <property type="entry name" value="LPLAT_DUF374-like"/>
    <property type="match status" value="1"/>
</dbReference>
<name>A0A2M9ZG97_9LEPT</name>
<dbReference type="RefSeq" id="WP_100757875.1">
    <property type="nucleotide sequence ID" value="NZ_NPDT01000001.1"/>
</dbReference>
<dbReference type="Pfam" id="PF04028">
    <property type="entry name" value="DUF374"/>
    <property type="match status" value="1"/>
</dbReference>
<dbReference type="InterPro" id="IPR007172">
    <property type="entry name" value="DUF374"/>
</dbReference>
<dbReference type="Proteomes" id="UP000231912">
    <property type="component" value="Unassembled WGS sequence"/>
</dbReference>
<sequence>MKVKIAAWISFFILRIIYLTVRWEEIDLPKSTEAQLLKGKGFLLALWHNQIPNVIHFTYKFFIKRYNLEVVPMASRSKDGELATRVISHFGMRPKRGSSKKGGSTALKALVQDSKKGSIGLITPDGPTGPIYELKPGIVQLASLTGFPVISYYAKYDRYWQVHSWDRTKVPKPFSKARFYISEPFFIPKLKGPDDLQKWTTSLENFMLVQTGISAQEARNLREEIQKEKEARSKRSGN</sequence>
<proteinExistence type="predicted"/>
<dbReference type="AlphaFoldDB" id="A0A2M9ZG97"/>
<accession>A0A2M9ZG97</accession>
<comment type="caution">
    <text evidence="2">The sequence shown here is derived from an EMBL/GenBank/DDBJ whole genome shotgun (WGS) entry which is preliminary data.</text>
</comment>
<feature type="domain" description="DUF374" evidence="1">
    <location>
        <begin position="67"/>
        <end position="130"/>
    </location>
</feature>